<dbReference type="Proteomes" id="UP000075809">
    <property type="component" value="Unassembled WGS sequence"/>
</dbReference>
<evidence type="ECO:0000256" key="1">
    <source>
        <dbReference type="SAM" id="MobiDB-lite"/>
    </source>
</evidence>
<evidence type="ECO:0000313" key="3">
    <source>
        <dbReference type="Proteomes" id="UP000075809"/>
    </source>
</evidence>
<feature type="region of interest" description="Disordered" evidence="1">
    <location>
        <begin position="1"/>
        <end position="49"/>
    </location>
</feature>
<gene>
    <name evidence="2" type="ORF">ALC60_05864</name>
</gene>
<feature type="compositionally biased region" description="Basic and acidic residues" evidence="1">
    <location>
        <begin position="1"/>
        <end position="32"/>
    </location>
</feature>
<keyword evidence="3" id="KW-1185">Reference proteome</keyword>
<organism evidence="2 3">
    <name type="scientific">Mycetomoellerius zeteki</name>
    <dbReference type="NCBI Taxonomy" id="64791"/>
    <lineage>
        <taxon>Eukaryota</taxon>
        <taxon>Metazoa</taxon>
        <taxon>Ecdysozoa</taxon>
        <taxon>Arthropoda</taxon>
        <taxon>Hexapoda</taxon>
        <taxon>Insecta</taxon>
        <taxon>Pterygota</taxon>
        <taxon>Neoptera</taxon>
        <taxon>Endopterygota</taxon>
        <taxon>Hymenoptera</taxon>
        <taxon>Apocrita</taxon>
        <taxon>Aculeata</taxon>
        <taxon>Formicoidea</taxon>
        <taxon>Formicidae</taxon>
        <taxon>Myrmicinae</taxon>
        <taxon>Mycetomoellerius</taxon>
    </lineage>
</organism>
<sequence length="118" mass="14105">SKGREERERERERKETEMKRERGHIEAQDRRERNRKSRERGKQIPRARVDPGRSRVALIFCSRRIYVDDKDYFRVDGNHLGGNISEFRYTLGCNERDGCGLRATSEFRSTDVRQFDPN</sequence>
<reference evidence="2 3" key="1">
    <citation type="submission" date="2015-09" db="EMBL/GenBank/DDBJ databases">
        <title>Trachymyrmex zeteki WGS genome.</title>
        <authorList>
            <person name="Nygaard S."/>
            <person name="Hu H."/>
            <person name="Boomsma J."/>
            <person name="Zhang G."/>
        </authorList>
    </citation>
    <scope>NUCLEOTIDE SEQUENCE [LARGE SCALE GENOMIC DNA]</scope>
    <source>
        <strain evidence="2">Tzet28-1</strain>
        <tissue evidence="2">Whole body</tissue>
    </source>
</reference>
<evidence type="ECO:0000313" key="2">
    <source>
        <dbReference type="EMBL" id="KYQ55239.1"/>
    </source>
</evidence>
<proteinExistence type="predicted"/>
<accession>A0A151X4M4</accession>
<dbReference type="EMBL" id="KQ982548">
    <property type="protein sequence ID" value="KYQ55239.1"/>
    <property type="molecule type" value="Genomic_DNA"/>
</dbReference>
<protein>
    <submittedName>
        <fullName evidence="2">Uncharacterized protein</fullName>
    </submittedName>
</protein>
<feature type="non-terminal residue" evidence="2">
    <location>
        <position position="1"/>
    </location>
</feature>
<feature type="compositionally biased region" description="Basic residues" evidence="1">
    <location>
        <begin position="33"/>
        <end position="45"/>
    </location>
</feature>
<name>A0A151X4M4_9HYME</name>
<dbReference type="AlphaFoldDB" id="A0A151X4M4"/>